<reference evidence="1 2" key="1">
    <citation type="submission" date="2019-07" db="EMBL/GenBank/DDBJ databases">
        <title>Rufibacter sp. nov., isolated from lake sediment.</title>
        <authorList>
            <person name="Qu J.-H."/>
        </authorList>
    </citation>
    <scope>NUCLEOTIDE SEQUENCE [LARGE SCALE GENOMIC DNA]</scope>
    <source>
        <strain evidence="1 2">NBS58-1</strain>
    </source>
</reference>
<dbReference type="PANTHER" id="PTHR37310">
    <property type="entry name" value="CYTOPLASMIC PROTEIN-RELATED"/>
    <property type="match status" value="1"/>
</dbReference>
<accession>A0A5B6T9I2</accession>
<organism evidence="1 2">
    <name type="scientific">Rufibacter hautae</name>
    <dbReference type="NCBI Taxonomy" id="2595005"/>
    <lineage>
        <taxon>Bacteria</taxon>
        <taxon>Pseudomonadati</taxon>
        <taxon>Bacteroidota</taxon>
        <taxon>Cytophagia</taxon>
        <taxon>Cytophagales</taxon>
        <taxon>Hymenobacteraceae</taxon>
        <taxon>Rufibacter</taxon>
    </lineage>
</organism>
<protein>
    <submittedName>
        <fullName evidence="1">Four-helix bundle copper-binding protein</fullName>
    </submittedName>
</protein>
<proteinExistence type="predicted"/>
<dbReference type="InterPro" id="IPR044543">
    <property type="entry name" value="YHJQ-like"/>
</dbReference>
<dbReference type="OrthoDB" id="5396211at2"/>
<dbReference type="AlphaFoldDB" id="A0A5B6T9I2"/>
<dbReference type="InterPro" id="IPR005560">
    <property type="entry name" value="Csp_YhjQ"/>
</dbReference>
<dbReference type="Gene3D" id="1.20.1270.360">
    <property type="match status" value="1"/>
</dbReference>
<gene>
    <name evidence="1" type="ORF">FOA19_17455</name>
</gene>
<dbReference type="RefSeq" id="WP_149092149.1">
    <property type="nucleotide sequence ID" value="NZ_VKKY01000003.1"/>
</dbReference>
<dbReference type="PANTHER" id="PTHR37310:SF1">
    <property type="entry name" value="CYTOPLASMIC PROTEIN"/>
    <property type="match status" value="1"/>
</dbReference>
<sequence>MHNSPIRSVLDALHECILACEHCATSCLQEEDVKMMARCIQTDRDCADVCRLTLTLLARGSAHGKHLLRECIEVCEVCATECSKHEHAHCQQCAEACRRCAEACRSVTV</sequence>
<keyword evidence="2" id="KW-1185">Reference proteome</keyword>
<dbReference type="Proteomes" id="UP000324133">
    <property type="component" value="Unassembled WGS sequence"/>
</dbReference>
<dbReference type="Pfam" id="PF03860">
    <property type="entry name" value="Csp"/>
    <property type="match status" value="1"/>
</dbReference>
<dbReference type="CDD" id="cd08026">
    <property type="entry name" value="DUF326"/>
    <property type="match status" value="1"/>
</dbReference>
<comment type="caution">
    <text evidence="1">The sequence shown here is derived from an EMBL/GenBank/DDBJ whole genome shotgun (WGS) entry which is preliminary data.</text>
</comment>
<name>A0A5B6T9I2_9BACT</name>
<dbReference type="EMBL" id="VKKY01000003">
    <property type="protein sequence ID" value="KAA3436190.1"/>
    <property type="molecule type" value="Genomic_DNA"/>
</dbReference>
<evidence type="ECO:0000313" key="1">
    <source>
        <dbReference type="EMBL" id="KAA3436190.1"/>
    </source>
</evidence>
<evidence type="ECO:0000313" key="2">
    <source>
        <dbReference type="Proteomes" id="UP000324133"/>
    </source>
</evidence>